<feature type="domain" description="AB hydrolase-1" evidence="1">
    <location>
        <begin position="23"/>
        <end position="254"/>
    </location>
</feature>
<gene>
    <name evidence="2" type="ORF">LXN57_02010</name>
</gene>
<protein>
    <submittedName>
        <fullName evidence="2">Alpha/beta hydrolase</fullName>
    </submittedName>
</protein>
<dbReference type="PANTHER" id="PTHR43433:SF10">
    <property type="entry name" value="AB HYDROLASE-1 DOMAIN-CONTAINING PROTEIN"/>
    <property type="match status" value="1"/>
</dbReference>
<sequence length="277" mass="29972">MDLVLPGGRVLSWAEFGDPAGLPVVFLHGTPGSRLSRPDEQALSGIRLITMDRPGYGRSDPVERSTLLGVADDVGALTTALGIERFGVTGFSGGAPYALACGVRLADRLTGVAAVALTGPYRELGTLRGRQLWQSWKMRFVPGAGRRYVTHAAQWYAVDPLAQHRRALAAGDDPWLRPAEDAQREGARQNATGLISDWLATDVHPWGFALRDVTGRVLIWAGRRDPGRAVPDAPLVAARLPDTEVRISEEAGHTPSPADWWETLTWSGGVHRHQIGQ</sequence>
<evidence type="ECO:0000313" key="2">
    <source>
        <dbReference type="EMBL" id="MCM4076333.1"/>
    </source>
</evidence>
<dbReference type="InterPro" id="IPR000073">
    <property type="entry name" value="AB_hydrolase_1"/>
</dbReference>
<dbReference type="InterPro" id="IPR029058">
    <property type="entry name" value="AB_hydrolase_fold"/>
</dbReference>
<evidence type="ECO:0000259" key="1">
    <source>
        <dbReference type="Pfam" id="PF00561"/>
    </source>
</evidence>
<accession>A0ABT0XRC9</accession>
<organism evidence="2 3">
    <name type="scientific">Paractinoplanes hotanensis</name>
    <dbReference type="NCBI Taxonomy" id="2906497"/>
    <lineage>
        <taxon>Bacteria</taxon>
        <taxon>Bacillati</taxon>
        <taxon>Actinomycetota</taxon>
        <taxon>Actinomycetes</taxon>
        <taxon>Micromonosporales</taxon>
        <taxon>Micromonosporaceae</taxon>
        <taxon>Paractinoplanes</taxon>
    </lineage>
</organism>
<dbReference type="EMBL" id="JAMQOL010000003">
    <property type="protein sequence ID" value="MCM4076333.1"/>
    <property type="molecule type" value="Genomic_DNA"/>
</dbReference>
<comment type="caution">
    <text evidence="2">The sequence shown here is derived from an EMBL/GenBank/DDBJ whole genome shotgun (WGS) entry which is preliminary data.</text>
</comment>
<dbReference type="Gene3D" id="3.40.50.1820">
    <property type="entry name" value="alpha/beta hydrolase"/>
    <property type="match status" value="1"/>
</dbReference>
<dbReference type="PANTHER" id="PTHR43433">
    <property type="entry name" value="HYDROLASE, ALPHA/BETA FOLD FAMILY PROTEIN"/>
    <property type="match status" value="1"/>
</dbReference>
<name>A0ABT0XRC9_9ACTN</name>
<keyword evidence="3" id="KW-1185">Reference proteome</keyword>
<dbReference type="GO" id="GO:0016787">
    <property type="term" value="F:hydrolase activity"/>
    <property type="evidence" value="ECO:0007669"/>
    <property type="project" value="UniProtKB-KW"/>
</dbReference>
<dbReference type="Proteomes" id="UP001523216">
    <property type="component" value="Unassembled WGS sequence"/>
</dbReference>
<keyword evidence="2" id="KW-0378">Hydrolase</keyword>
<evidence type="ECO:0000313" key="3">
    <source>
        <dbReference type="Proteomes" id="UP001523216"/>
    </source>
</evidence>
<proteinExistence type="predicted"/>
<dbReference type="SUPFAM" id="SSF53474">
    <property type="entry name" value="alpha/beta-Hydrolases"/>
    <property type="match status" value="1"/>
</dbReference>
<dbReference type="InterPro" id="IPR050471">
    <property type="entry name" value="AB_hydrolase"/>
</dbReference>
<dbReference type="Pfam" id="PF00561">
    <property type="entry name" value="Abhydrolase_1"/>
    <property type="match status" value="1"/>
</dbReference>
<reference evidence="2 3" key="1">
    <citation type="submission" date="2022-06" db="EMBL/GenBank/DDBJ databases">
        <title>Actinoplanes abujensis sp. nov., isolated from Nigerian arid soil.</title>
        <authorList>
            <person name="Ding P."/>
        </authorList>
    </citation>
    <scope>NUCLEOTIDE SEQUENCE [LARGE SCALE GENOMIC DNA]</scope>
    <source>
        <strain evidence="3">TRM88002</strain>
    </source>
</reference>
<dbReference type="RefSeq" id="WP_251796242.1">
    <property type="nucleotide sequence ID" value="NZ_JAMQOL010000003.1"/>
</dbReference>